<dbReference type="GO" id="GO:0006012">
    <property type="term" value="P:galactose metabolic process"/>
    <property type="evidence" value="ECO:0007669"/>
    <property type="project" value="InterPro"/>
</dbReference>
<dbReference type="Pfam" id="PF08533">
    <property type="entry name" value="Glyco_hydro_42C"/>
    <property type="match status" value="1"/>
</dbReference>
<dbReference type="Gene3D" id="2.60.40.1180">
    <property type="entry name" value="Golgi alpha-mannosidase II"/>
    <property type="match status" value="1"/>
</dbReference>
<dbReference type="InterPro" id="IPR003476">
    <property type="entry name" value="Glyco_hydro_42"/>
</dbReference>
<sequence>MLSKGRAWYVSTLPEPEDLRALLTRVATGAGVRPELDGLPDMVEAVRRGGLLFLLNHRREPVTVDLPGTHHDLLTETTVTDCVTLGRYGVAVLRP</sequence>
<dbReference type="PANTHER" id="PTHR36447:SF1">
    <property type="entry name" value="BETA-GALACTOSIDASE GANA"/>
    <property type="match status" value="1"/>
</dbReference>
<feature type="domain" description="Beta-galactosidase C-terminal" evidence="1">
    <location>
        <begin position="43"/>
        <end position="94"/>
    </location>
</feature>
<dbReference type="AlphaFoldDB" id="A0AAT9HEI9"/>
<accession>A0AAT9HEI9</accession>
<dbReference type="InterPro" id="IPR013739">
    <property type="entry name" value="Beta_galactosidase_C"/>
</dbReference>
<organism evidence="2">
    <name type="scientific">Streptomyces haneummycinicus</name>
    <dbReference type="NCBI Taxonomy" id="3074435"/>
    <lineage>
        <taxon>Bacteria</taxon>
        <taxon>Bacillati</taxon>
        <taxon>Actinomycetota</taxon>
        <taxon>Actinomycetes</taxon>
        <taxon>Kitasatosporales</taxon>
        <taxon>Streptomycetaceae</taxon>
        <taxon>Streptomyces</taxon>
    </lineage>
</organism>
<reference evidence="2" key="1">
    <citation type="submission" date="2024-06" db="EMBL/GenBank/DDBJ databases">
        <authorList>
            <consortium name="consrtm"/>
            <person name="Uemura M."/>
            <person name="Terahara T."/>
        </authorList>
    </citation>
    <scope>NUCLEOTIDE SEQUENCE</scope>
    <source>
        <strain evidence="2">KM77-8</strain>
    </source>
</reference>
<evidence type="ECO:0000259" key="1">
    <source>
        <dbReference type="Pfam" id="PF08533"/>
    </source>
</evidence>
<dbReference type="GO" id="GO:0004565">
    <property type="term" value="F:beta-galactosidase activity"/>
    <property type="evidence" value="ECO:0007669"/>
    <property type="project" value="InterPro"/>
</dbReference>
<gene>
    <name evidence="2" type="ORF">SHKM778_21470</name>
</gene>
<evidence type="ECO:0000313" key="2">
    <source>
        <dbReference type="EMBL" id="BFO15759.1"/>
    </source>
</evidence>
<dbReference type="EMBL" id="AP035768">
    <property type="protein sequence ID" value="BFO15759.1"/>
    <property type="molecule type" value="Genomic_DNA"/>
</dbReference>
<name>A0AAT9HEI9_9ACTN</name>
<proteinExistence type="predicted"/>
<dbReference type="InterPro" id="IPR013780">
    <property type="entry name" value="Glyco_hydro_b"/>
</dbReference>
<dbReference type="PANTHER" id="PTHR36447">
    <property type="entry name" value="BETA-GALACTOSIDASE GANA"/>
    <property type="match status" value="1"/>
</dbReference>
<reference evidence="2" key="2">
    <citation type="submission" date="2024-07" db="EMBL/GenBank/DDBJ databases">
        <title>Streptomyces haneummycinica sp. nov., a new antibiotic-producing actinobacterium isolated from marine sediment.</title>
        <authorList>
            <person name="Uemura M."/>
            <person name="Hamada M."/>
            <person name="Hirano S."/>
            <person name="Kobayashi K."/>
            <person name="Ohshiro T."/>
            <person name="Kobayashi T."/>
            <person name="Terahara T."/>
        </authorList>
    </citation>
    <scope>NUCLEOTIDE SEQUENCE</scope>
    <source>
        <strain evidence="2">KM77-8</strain>
    </source>
</reference>
<protein>
    <recommendedName>
        <fullName evidence="1">Beta-galactosidase C-terminal domain-containing protein</fullName>
    </recommendedName>
</protein>